<dbReference type="EMBL" id="JACEGQ020000012">
    <property type="protein sequence ID" value="KAH8493129.1"/>
    <property type="molecule type" value="Genomic_DNA"/>
</dbReference>
<evidence type="ECO:0000313" key="3">
    <source>
        <dbReference type="Proteomes" id="UP000807159"/>
    </source>
</evidence>
<sequence length="141" mass="15410">MSSKNRSSNSLCEKSMKVAVNIIKLSSFSIAKMSLGTHSPPVVTKSHIPLTGSVMVANEPLLSQIPGSRRSQESQGSSKPISFVMQPDEGNGSTRAIHKENSVIDGRASDYIRKVHEKNHNDVRETSELSSYIPHLPRALK</sequence>
<feature type="region of interest" description="Disordered" evidence="1">
    <location>
        <begin position="64"/>
        <end position="103"/>
    </location>
</feature>
<proteinExistence type="predicted"/>
<feature type="region of interest" description="Disordered" evidence="1">
    <location>
        <begin position="115"/>
        <end position="141"/>
    </location>
</feature>
<accession>A0A8T2XHW5</accession>
<dbReference type="AlphaFoldDB" id="A0A8T2XHW5"/>
<name>A0A8T2XHW5_POPDE</name>
<reference evidence="2" key="1">
    <citation type="journal article" date="2021" name="J. Hered.">
        <title>Genome Assembly of Salicaceae Populus deltoides (Eastern Cottonwood) I-69 Based on Nanopore Sequencing and Hi-C Technologies.</title>
        <authorList>
            <person name="Bai S."/>
            <person name="Wu H."/>
            <person name="Zhang J."/>
            <person name="Pan Z."/>
            <person name="Zhao W."/>
            <person name="Li Z."/>
            <person name="Tong C."/>
        </authorList>
    </citation>
    <scope>NUCLEOTIDE SEQUENCE</scope>
    <source>
        <tissue evidence="2">Leaf</tissue>
    </source>
</reference>
<dbReference type="Proteomes" id="UP000807159">
    <property type="component" value="Chromosome 12"/>
</dbReference>
<feature type="compositionally biased region" description="Low complexity" evidence="1">
    <location>
        <begin position="67"/>
        <end position="78"/>
    </location>
</feature>
<evidence type="ECO:0000313" key="2">
    <source>
        <dbReference type="EMBL" id="KAH8493129.1"/>
    </source>
</evidence>
<organism evidence="2 3">
    <name type="scientific">Populus deltoides</name>
    <name type="common">Eastern poplar</name>
    <name type="synonym">Eastern cottonwood</name>
    <dbReference type="NCBI Taxonomy" id="3696"/>
    <lineage>
        <taxon>Eukaryota</taxon>
        <taxon>Viridiplantae</taxon>
        <taxon>Streptophyta</taxon>
        <taxon>Embryophyta</taxon>
        <taxon>Tracheophyta</taxon>
        <taxon>Spermatophyta</taxon>
        <taxon>Magnoliopsida</taxon>
        <taxon>eudicotyledons</taxon>
        <taxon>Gunneridae</taxon>
        <taxon>Pentapetalae</taxon>
        <taxon>rosids</taxon>
        <taxon>fabids</taxon>
        <taxon>Malpighiales</taxon>
        <taxon>Salicaceae</taxon>
        <taxon>Saliceae</taxon>
        <taxon>Populus</taxon>
    </lineage>
</organism>
<evidence type="ECO:0000256" key="1">
    <source>
        <dbReference type="SAM" id="MobiDB-lite"/>
    </source>
</evidence>
<gene>
    <name evidence="2" type="ORF">H0E87_022397</name>
</gene>
<feature type="compositionally biased region" description="Basic and acidic residues" evidence="1">
    <location>
        <begin position="115"/>
        <end position="127"/>
    </location>
</feature>
<comment type="caution">
    <text evidence="2">The sequence shown here is derived from an EMBL/GenBank/DDBJ whole genome shotgun (WGS) entry which is preliminary data.</text>
</comment>
<keyword evidence="3" id="KW-1185">Reference proteome</keyword>
<protein>
    <submittedName>
        <fullName evidence="2">Uncharacterized protein</fullName>
    </submittedName>
</protein>